<sequence>MPSEISLFGLEGRLTSSKSIVKPNGTTSPTPASPEYPIPSELTPQPDGLSMVIPIRAGANSDNKDALEVTFIVPEMNVEHTVVLTQAVLHFKTHDKLSSVEVKALKAYSTTADPLEMTPLQKENEGSFCTRRKFRLPETLQWGKGNKAALAFEIERPQDMVLTIKSLLLEYKRQNAHKQ</sequence>
<dbReference type="Proteomes" id="UP001143856">
    <property type="component" value="Unassembled WGS sequence"/>
</dbReference>
<organism evidence="1 2">
    <name type="scientific">Xylaria curta</name>
    <dbReference type="NCBI Taxonomy" id="42375"/>
    <lineage>
        <taxon>Eukaryota</taxon>
        <taxon>Fungi</taxon>
        <taxon>Dikarya</taxon>
        <taxon>Ascomycota</taxon>
        <taxon>Pezizomycotina</taxon>
        <taxon>Sordariomycetes</taxon>
        <taxon>Xylariomycetidae</taxon>
        <taxon>Xylariales</taxon>
        <taxon>Xylariaceae</taxon>
        <taxon>Xylaria</taxon>
    </lineage>
</organism>
<evidence type="ECO:0000313" key="1">
    <source>
        <dbReference type="EMBL" id="KAJ2995683.1"/>
    </source>
</evidence>
<reference evidence="1" key="1">
    <citation type="submission" date="2022-10" db="EMBL/GenBank/DDBJ databases">
        <title>Genome Sequence of Xylaria curta.</title>
        <authorList>
            <person name="Buettner E."/>
        </authorList>
    </citation>
    <scope>NUCLEOTIDE SEQUENCE</scope>
    <source>
        <strain evidence="1">Babe10</strain>
    </source>
</reference>
<accession>A0ACC1PPL4</accession>
<gene>
    <name evidence="1" type="ORF">NUW58_g1201</name>
</gene>
<name>A0ACC1PPL4_9PEZI</name>
<proteinExistence type="predicted"/>
<protein>
    <submittedName>
        <fullName evidence="1">Uncharacterized protein</fullName>
    </submittedName>
</protein>
<keyword evidence="2" id="KW-1185">Reference proteome</keyword>
<evidence type="ECO:0000313" key="2">
    <source>
        <dbReference type="Proteomes" id="UP001143856"/>
    </source>
</evidence>
<comment type="caution">
    <text evidence="1">The sequence shown here is derived from an EMBL/GenBank/DDBJ whole genome shotgun (WGS) entry which is preliminary data.</text>
</comment>
<dbReference type="EMBL" id="JAPDGR010000124">
    <property type="protein sequence ID" value="KAJ2995683.1"/>
    <property type="molecule type" value="Genomic_DNA"/>
</dbReference>